<evidence type="ECO:0000256" key="6">
    <source>
        <dbReference type="ARBA" id="ARBA00022801"/>
    </source>
</evidence>
<dbReference type="Pfam" id="PF01557">
    <property type="entry name" value="FAA_hydrolase"/>
    <property type="match status" value="1"/>
</dbReference>
<keyword evidence="7" id="KW-0106">Calcium</keyword>
<keyword evidence="5" id="KW-0479">Metal-binding</keyword>
<sequence length="417" mass="44853">MTWLDLPADHPFGLHNLPYGVFSTAGTEPRVGVRVGDHVLDVSEVARIGRDAVGVGDGPDLTAAWERPSLNPFLALGRDAWTTAREWLTAVLTDAVHEERTRPHLVPLADVTMHLPLEVADYVDFYASEHHASNVGRIFRPDSEPLTPNWKHLPIGYHGRSGTVVVSGSDVVRPTGQRKAPTDAAPTFGPSARLDIEAELGFVVGGSTARGDRVALEDADDHLFGVVLLNDWSARDLQAWEYVPLGPFLGKSFATSISPWVVTTDALRAARVPLPGQDPEPLPYLRGSDATADDPGTAWGLDVHVEVEWNGTVVSRPEYRDMYWSPAQMLAHLSVNGASVRPGDLFGSGTISGPGKDTRGSFLELSWSGREPVTLEDGSQRSFLEDGDTVVLRANAPGPDGSVIGFGECVGSILPAR</sequence>
<evidence type="ECO:0000256" key="8">
    <source>
        <dbReference type="ARBA" id="ARBA00022842"/>
    </source>
</evidence>
<dbReference type="InterPro" id="IPR036462">
    <property type="entry name" value="Fumarylacetoacetase_N_sf"/>
</dbReference>
<dbReference type="EC" id="3.7.1.2" evidence="4"/>
<dbReference type="InterPro" id="IPR011234">
    <property type="entry name" value="Fumarylacetoacetase-like_C"/>
</dbReference>
<feature type="domain" description="Fumarylacetoacetase N-terminal" evidence="12">
    <location>
        <begin position="15"/>
        <end position="116"/>
    </location>
</feature>
<evidence type="ECO:0000256" key="3">
    <source>
        <dbReference type="ARBA" id="ARBA00004782"/>
    </source>
</evidence>
<evidence type="ECO:0000256" key="1">
    <source>
        <dbReference type="ARBA" id="ARBA00001913"/>
    </source>
</evidence>
<evidence type="ECO:0000256" key="10">
    <source>
        <dbReference type="ARBA" id="ARBA00023232"/>
    </source>
</evidence>
<dbReference type="SUPFAM" id="SSF56529">
    <property type="entry name" value="FAH"/>
    <property type="match status" value="1"/>
</dbReference>
<evidence type="ECO:0000313" key="14">
    <source>
        <dbReference type="Proteomes" id="UP001430172"/>
    </source>
</evidence>
<keyword evidence="9" id="KW-0828">Tyrosine catabolism</keyword>
<dbReference type="PANTHER" id="PTHR43069">
    <property type="entry name" value="FUMARYLACETOACETASE"/>
    <property type="match status" value="1"/>
</dbReference>
<comment type="cofactor">
    <cofactor evidence="1">
        <name>Ca(2+)</name>
        <dbReference type="ChEBI" id="CHEBI:29108"/>
    </cofactor>
</comment>
<dbReference type="InterPro" id="IPR015377">
    <property type="entry name" value="Fumarylacetoacetase_N"/>
</dbReference>
<dbReference type="GO" id="GO:0004334">
    <property type="term" value="F:fumarylacetoacetase activity"/>
    <property type="evidence" value="ECO:0007669"/>
    <property type="project" value="UniProtKB-EC"/>
</dbReference>
<evidence type="ECO:0000256" key="9">
    <source>
        <dbReference type="ARBA" id="ARBA00022878"/>
    </source>
</evidence>
<accession>A0ABS2CH18</accession>
<dbReference type="InterPro" id="IPR005959">
    <property type="entry name" value="Fumarylacetoacetase"/>
</dbReference>
<reference evidence="13" key="1">
    <citation type="submission" date="2021-02" db="EMBL/GenBank/DDBJ databases">
        <title>Phycicoccus sp. MQZ13P-5T, whole genome shotgun sequence.</title>
        <authorList>
            <person name="Tuo L."/>
        </authorList>
    </citation>
    <scope>NUCLEOTIDE SEQUENCE</scope>
    <source>
        <strain evidence="13">MQZ13P-5</strain>
    </source>
</reference>
<dbReference type="InterPro" id="IPR036663">
    <property type="entry name" value="Fumarylacetoacetase_C_sf"/>
</dbReference>
<comment type="caution">
    <text evidence="13">The sequence shown here is derived from an EMBL/GenBank/DDBJ whole genome shotgun (WGS) entry which is preliminary data.</text>
</comment>
<dbReference type="PANTHER" id="PTHR43069:SF2">
    <property type="entry name" value="FUMARYLACETOACETASE"/>
    <property type="match status" value="1"/>
</dbReference>
<evidence type="ECO:0000256" key="2">
    <source>
        <dbReference type="ARBA" id="ARBA00001946"/>
    </source>
</evidence>
<comment type="cofactor">
    <cofactor evidence="2">
        <name>Mg(2+)</name>
        <dbReference type="ChEBI" id="CHEBI:18420"/>
    </cofactor>
</comment>
<keyword evidence="6 13" id="KW-0378">Hydrolase</keyword>
<protein>
    <recommendedName>
        <fullName evidence="4">fumarylacetoacetase</fullName>
        <ecNumber evidence="4">3.7.1.2</ecNumber>
    </recommendedName>
</protein>
<name>A0ABS2CH18_9MICO</name>
<dbReference type="Gene3D" id="2.30.30.230">
    <property type="entry name" value="Fumarylacetoacetase, N-terminal domain"/>
    <property type="match status" value="1"/>
</dbReference>
<evidence type="ECO:0000256" key="4">
    <source>
        <dbReference type="ARBA" id="ARBA00012094"/>
    </source>
</evidence>
<dbReference type="SUPFAM" id="SSF63433">
    <property type="entry name" value="Fumarylacetoacetate hydrolase, FAH, N-terminal domain"/>
    <property type="match status" value="1"/>
</dbReference>
<evidence type="ECO:0000259" key="11">
    <source>
        <dbReference type="Pfam" id="PF01557"/>
    </source>
</evidence>
<dbReference type="Pfam" id="PF09298">
    <property type="entry name" value="FAA_hydrolase_N"/>
    <property type="match status" value="1"/>
</dbReference>
<keyword evidence="8" id="KW-0460">Magnesium</keyword>
<feature type="domain" description="Fumarylacetoacetase-like C-terminal" evidence="11">
    <location>
        <begin position="123"/>
        <end position="407"/>
    </location>
</feature>
<evidence type="ECO:0000256" key="7">
    <source>
        <dbReference type="ARBA" id="ARBA00022837"/>
    </source>
</evidence>
<comment type="pathway">
    <text evidence="3">Amino-acid degradation; L-phenylalanine degradation; acetoacetate and fumarate from L-phenylalanine: step 6/6.</text>
</comment>
<keyword evidence="14" id="KW-1185">Reference proteome</keyword>
<gene>
    <name evidence="13" type="primary">fahA</name>
    <name evidence="13" type="ORF">JQN70_02060</name>
</gene>
<organism evidence="13 14">
    <name type="scientific">Phycicoccus sonneratiae</name>
    <dbReference type="NCBI Taxonomy" id="2807628"/>
    <lineage>
        <taxon>Bacteria</taxon>
        <taxon>Bacillati</taxon>
        <taxon>Actinomycetota</taxon>
        <taxon>Actinomycetes</taxon>
        <taxon>Micrococcales</taxon>
        <taxon>Intrasporangiaceae</taxon>
        <taxon>Phycicoccus</taxon>
    </lineage>
</organism>
<dbReference type="Proteomes" id="UP001430172">
    <property type="component" value="Unassembled WGS sequence"/>
</dbReference>
<dbReference type="RefSeq" id="WP_204129638.1">
    <property type="nucleotide sequence ID" value="NZ_JAFDVD010000003.1"/>
</dbReference>
<dbReference type="NCBIfam" id="TIGR01266">
    <property type="entry name" value="fum_ac_acetase"/>
    <property type="match status" value="1"/>
</dbReference>
<proteinExistence type="predicted"/>
<dbReference type="EMBL" id="JAFDVD010000003">
    <property type="protein sequence ID" value="MBM6399164.1"/>
    <property type="molecule type" value="Genomic_DNA"/>
</dbReference>
<evidence type="ECO:0000259" key="12">
    <source>
        <dbReference type="Pfam" id="PF09298"/>
    </source>
</evidence>
<dbReference type="Gene3D" id="3.90.850.10">
    <property type="entry name" value="Fumarylacetoacetase-like, C-terminal domain"/>
    <property type="match status" value="1"/>
</dbReference>
<evidence type="ECO:0000256" key="5">
    <source>
        <dbReference type="ARBA" id="ARBA00022723"/>
    </source>
</evidence>
<evidence type="ECO:0000313" key="13">
    <source>
        <dbReference type="EMBL" id="MBM6399164.1"/>
    </source>
</evidence>
<keyword evidence="10" id="KW-0585">Phenylalanine catabolism</keyword>